<name>A0A7T3DFR1_9BURK</name>
<proteinExistence type="predicted"/>
<organism evidence="1 2">
    <name type="scientific">Delftia lacustris</name>
    <dbReference type="NCBI Taxonomy" id="558537"/>
    <lineage>
        <taxon>Bacteria</taxon>
        <taxon>Pseudomonadati</taxon>
        <taxon>Pseudomonadota</taxon>
        <taxon>Betaproteobacteria</taxon>
        <taxon>Burkholderiales</taxon>
        <taxon>Comamonadaceae</taxon>
        <taxon>Delftia</taxon>
    </lineage>
</organism>
<accession>A0A7T3DFR1</accession>
<dbReference type="EMBL" id="CP065748">
    <property type="protein sequence ID" value="QPS83526.1"/>
    <property type="molecule type" value="Genomic_DNA"/>
</dbReference>
<keyword evidence="2" id="KW-1185">Reference proteome</keyword>
<protein>
    <submittedName>
        <fullName evidence="1">Uncharacterized protein</fullName>
    </submittedName>
</protein>
<reference evidence="1 2" key="1">
    <citation type="submission" date="2020-12" db="EMBL/GenBank/DDBJ databases">
        <title>FDA dAtabase for Regulatory Grade micrObial Sequences (FDA-ARGOS): Supporting development and validation of Infectious Disease Dx tests.</title>
        <authorList>
            <person name="Sproer C."/>
            <person name="Gronow S."/>
            <person name="Severitt S."/>
            <person name="Schroder I."/>
            <person name="Tallon L."/>
            <person name="Sadzewicz L."/>
            <person name="Zhao X."/>
            <person name="Boylan J."/>
            <person name="Ott S."/>
            <person name="Bowen H."/>
            <person name="Vavikolanu K."/>
            <person name="Mehta A."/>
            <person name="Aluvathingal J."/>
            <person name="Nadendla S."/>
            <person name="Lowell S."/>
            <person name="Myers T."/>
            <person name="Yan Y."/>
            <person name="Sichtig H."/>
        </authorList>
    </citation>
    <scope>NUCLEOTIDE SEQUENCE [LARGE SCALE GENOMIC DNA]</scope>
    <source>
        <strain evidence="1 2">FDAARGOS_890</strain>
    </source>
</reference>
<evidence type="ECO:0000313" key="1">
    <source>
        <dbReference type="EMBL" id="QPS83526.1"/>
    </source>
</evidence>
<dbReference type="AlphaFoldDB" id="A0A7T3DFR1"/>
<dbReference type="RefSeq" id="WP_193584798.1">
    <property type="nucleotide sequence ID" value="NZ_CP065748.1"/>
</dbReference>
<gene>
    <name evidence="1" type="ORF">I6G47_10855</name>
</gene>
<dbReference type="Proteomes" id="UP000595064">
    <property type="component" value="Chromosome"/>
</dbReference>
<evidence type="ECO:0000313" key="2">
    <source>
        <dbReference type="Proteomes" id="UP000595064"/>
    </source>
</evidence>
<dbReference type="KEGG" id="dla:I6G47_10855"/>
<sequence>MTLLIKADDADEAAQIAFEEASFHLATDTGVEPAVLLEAEEDIESCRRHADQVFNA</sequence>